<accession>A0A1I3ISF1</accession>
<evidence type="ECO:0000313" key="2">
    <source>
        <dbReference type="Proteomes" id="UP000242763"/>
    </source>
</evidence>
<dbReference type="SUPFAM" id="SSF52096">
    <property type="entry name" value="ClpP/crotonase"/>
    <property type="match status" value="1"/>
</dbReference>
<dbReference type="EMBL" id="FORF01000003">
    <property type="protein sequence ID" value="SFI50827.1"/>
    <property type="molecule type" value="Genomic_DNA"/>
</dbReference>
<protein>
    <recommendedName>
        <fullName evidence="3">ATP-dependent protease ClpP, protease subunit</fullName>
    </recommendedName>
</protein>
<dbReference type="InterPro" id="IPR029045">
    <property type="entry name" value="ClpP/crotonase-like_dom_sf"/>
</dbReference>
<name>A0A1I3ISF1_9HYPH</name>
<dbReference type="Proteomes" id="UP000242763">
    <property type="component" value="Unassembled WGS sequence"/>
</dbReference>
<proteinExistence type="predicted"/>
<gene>
    <name evidence="1" type="ORF">SAMN03080618_00630</name>
</gene>
<organism evidence="1 2">
    <name type="scientific">Aquamicrobium aerolatum DSM 21857</name>
    <dbReference type="NCBI Taxonomy" id="1121003"/>
    <lineage>
        <taxon>Bacteria</taxon>
        <taxon>Pseudomonadati</taxon>
        <taxon>Pseudomonadota</taxon>
        <taxon>Alphaproteobacteria</taxon>
        <taxon>Hyphomicrobiales</taxon>
        <taxon>Phyllobacteriaceae</taxon>
        <taxon>Aerobium</taxon>
    </lineage>
</organism>
<dbReference type="STRING" id="1121003.SAMN03080618_00630"/>
<evidence type="ECO:0008006" key="3">
    <source>
        <dbReference type="Google" id="ProtNLM"/>
    </source>
</evidence>
<reference evidence="2" key="1">
    <citation type="submission" date="2016-10" db="EMBL/GenBank/DDBJ databases">
        <authorList>
            <person name="Varghese N."/>
            <person name="Submissions S."/>
        </authorList>
    </citation>
    <scope>NUCLEOTIDE SEQUENCE [LARGE SCALE GENOMIC DNA]</scope>
    <source>
        <strain evidence="2">DSM 21857</strain>
    </source>
</reference>
<keyword evidence="2" id="KW-1185">Reference proteome</keyword>
<dbReference type="Gene3D" id="3.90.226.10">
    <property type="entry name" value="2-enoyl-CoA Hydratase, Chain A, domain 1"/>
    <property type="match status" value="1"/>
</dbReference>
<evidence type="ECO:0000313" key="1">
    <source>
        <dbReference type="EMBL" id="SFI50827.1"/>
    </source>
</evidence>
<dbReference type="AlphaFoldDB" id="A0A1I3ISF1"/>
<sequence>MRYLARFDDGDIARSVFYGLLAGAVAVIGLDLKTLYDDQQLGRGNGSGAVYVEPALPAALRTAAPEQPYRPDPRQHITLDGEALRQPMQFELLADGVMRAQGAIDVGAARRFAAELEQRGEYVRTLTLNSNGGSLEDALSMARLVRQHGLAVTIEDGALCASSCPLVLAAGTTRNVSANAAVGLHQFYAASDIRDLDPAQAMSAAQATTARVSRHLSEMGVDPALWLHALDTPPQNLYYLSREEMEAYRLIHSEQKLARR</sequence>